<proteinExistence type="predicted"/>
<comment type="caution">
    <text evidence="2">The sequence shown here is derived from an EMBL/GenBank/DDBJ whole genome shotgun (WGS) entry which is preliminary data.</text>
</comment>
<protein>
    <recommendedName>
        <fullName evidence="1">Reverse transcriptase domain-containing protein</fullName>
    </recommendedName>
</protein>
<dbReference type="PANTHER" id="PTHR21301:SF10">
    <property type="entry name" value="REVERSE TRANSCRIPTASE DOMAIN-CONTAINING PROTEIN"/>
    <property type="match status" value="1"/>
</dbReference>
<dbReference type="InterPro" id="IPR000477">
    <property type="entry name" value="RT_dom"/>
</dbReference>
<gene>
    <name evidence="2" type="ORF">PLOB_00001841</name>
</gene>
<evidence type="ECO:0000259" key="1">
    <source>
        <dbReference type="PROSITE" id="PS50878"/>
    </source>
</evidence>
<organism evidence="2 3">
    <name type="scientific">Porites lobata</name>
    <dbReference type="NCBI Taxonomy" id="104759"/>
    <lineage>
        <taxon>Eukaryota</taxon>
        <taxon>Metazoa</taxon>
        <taxon>Cnidaria</taxon>
        <taxon>Anthozoa</taxon>
        <taxon>Hexacorallia</taxon>
        <taxon>Scleractinia</taxon>
        <taxon>Fungiina</taxon>
        <taxon>Poritidae</taxon>
        <taxon>Porites</taxon>
    </lineage>
</organism>
<dbReference type="PANTHER" id="PTHR21301">
    <property type="entry name" value="REVERSE TRANSCRIPTASE"/>
    <property type="match status" value="1"/>
</dbReference>
<reference evidence="2 3" key="1">
    <citation type="submission" date="2022-05" db="EMBL/GenBank/DDBJ databases">
        <authorList>
            <consortium name="Genoscope - CEA"/>
            <person name="William W."/>
        </authorList>
    </citation>
    <scope>NUCLEOTIDE SEQUENCE [LARGE SCALE GENOMIC DNA]</scope>
</reference>
<evidence type="ECO:0000313" key="2">
    <source>
        <dbReference type="EMBL" id="CAH3156297.1"/>
    </source>
</evidence>
<evidence type="ECO:0000313" key="3">
    <source>
        <dbReference type="Proteomes" id="UP001159405"/>
    </source>
</evidence>
<dbReference type="PROSITE" id="PS50878">
    <property type="entry name" value="RT_POL"/>
    <property type="match status" value="1"/>
</dbReference>
<name>A0ABN8Q420_9CNID</name>
<accession>A0ABN8Q420</accession>
<dbReference type="EMBL" id="CALNXK010000104">
    <property type="protein sequence ID" value="CAH3156297.1"/>
    <property type="molecule type" value="Genomic_DNA"/>
</dbReference>
<dbReference type="Proteomes" id="UP001159405">
    <property type="component" value="Unassembled WGS sequence"/>
</dbReference>
<keyword evidence="3" id="KW-1185">Reference proteome</keyword>
<feature type="domain" description="Reverse transcriptase" evidence="1">
    <location>
        <begin position="1"/>
        <end position="104"/>
    </location>
</feature>
<sequence>MLRLILRENSFQFVGKNYLQVQGTAMGTKMAVAFANIFMSAIETEIINKTVRTSVRVYMDATPLVWKRFIDDIFSLWNVDKEEIYSFIELANNHHPTIKFTAEV</sequence>